<evidence type="ECO:0008006" key="4">
    <source>
        <dbReference type="Google" id="ProtNLM"/>
    </source>
</evidence>
<proteinExistence type="predicted"/>
<dbReference type="PATRIC" id="fig|1178482.3.peg.2227"/>
<keyword evidence="1" id="KW-0812">Transmembrane</keyword>
<evidence type="ECO:0000256" key="1">
    <source>
        <dbReference type="SAM" id="Phobius"/>
    </source>
</evidence>
<name>W1N6W8_9GAMM</name>
<evidence type="ECO:0000313" key="2">
    <source>
        <dbReference type="EMBL" id="ERL51263.1"/>
    </source>
</evidence>
<keyword evidence="1" id="KW-1133">Transmembrane helix</keyword>
<dbReference type="eggNOG" id="ENOG50336XW">
    <property type="taxonomic scope" value="Bacteria"/>
</dbReference>
<dbReference type="KEGG" id="hhu:AR456_00805"/>
<evidence type="ECO:0000313" key="3">
    <source>
        <dbReference type="Proteomes" id="UP000019113"/>
    </source>
</evidence>
<sequence length="172" mass="19568">MLLRRPFGSRSTRRPRLHLLIVVTLITLVVALWYLLRYQFSDEHDVRWYPPSSNITCNLHEMPCSVELGELGRMQLAIPVEGPIKPLVPLPVEVRLDGIEADKVMVSFEGADMDMGTYRFPLGAESAQHFVGEGQLSICTRESMDWRIRVVLDTDQGKVGSWFDLSVERSLP</sequence>
<feature type="transmembrane region" description="Helical" evidence="1">
    <location>
        <begin position="16"/>
        <end position="36"/>
    </location>
</feature>
<dbReference type="RefSeq" id="WP_021819180.1">
    <property type="nucleotide sequence ID" value="NZ_AVBC01000033.1"/>
</dbReference>
<protein>
    <recommendedName>
        <fullName evidence="4">YtkA-like domain-containing protein</fullName>
    </recommendedName>
</protein>
<accession>W1N6W8</accession>
<dbReference type="OrthoDB" id="5917490at2"/>
<dbReference type="Proteomes" id="UP000019113">
    <property type="component" value="Unassembled WGS sequence"/>
</dbReference>
<dbReference type="EMBL" id="AVBC01000033">
    <property type="protein sequence ID" value="ERL51263.1"/>
    <property type="molecule type" value="Genomic_DNA"/>
</dbReference>
<gene>
    <name evidence="2" type="ORF">BJB45_15280</name>
</gene>
<keyword evidence="3" id="KW-1185">Reference proteome</keyword>
<organism evidence="2 3">
    <name type="scientific">Halomonas huangheensis</name>
    <dbReference type="NCBI Taxonomy" id="1178482"/>
    <lineage>
        <taxon>Bacteria</taxon>
        <taxon>Pseudomonadati</taxon>
        <taxon>Pseudomonadota</taxon>
        <taxon>Gammaproteobacteria</taxon>
        <taxon>Oceanospirillales</taxon>
        <taxon>Halomonadaceae</taxon>
        <taxon>Halomonas</taxon>
    </lineage>
</organism>
<dbReference type="STRING" id="1178482.AR456_00805"/>
<dbReference type="AlphaFoldDB" id="W1N6W8"/>
<keyword evidence="1" id="KW-0472">Membrane</keyword>
<comment type="caution">
    <text evidence="2">The sequence shown here is derived from an EMBL/GenBank/DDBJ whole genome shotgun (WGS) entry which is preliminary data.</text>
</comment>
<reference evidence="2 3" key="1">
    <citation type="submission" date="2013-08" db="EMBL/GenBank/DDBJ databases">
        <title>draft genome of Halomonas huanghegensis, strain BJGMM-B45T.</title>
        <authorList>
            <person name="Miao C."/>
            <person name="Wan Y."/>
            <person name="Jin W."/>
        </authorList>
    </citation>
    <scope>NUCLEOTIDE SEQUENCE [LARGE SCALE GENOMIC DNA]</scope>
    <source>
        <strain evidence="2 3">BJGMM-B45</strain>
    </source>
</reference>